<evidence type="ECO:0000313" key="2">
    <source>
        <dbReference type="Proteomes" id="UP001501116"/>
    </source>
</evidence>
<evidence type="ECO:0000313" key="1">
    <source>
        <dbReference type="EMBL" id="GAA1951482.1"/>
    </source>
</evidence>
<dbReference type="Proteomes" id="UP001501116">
    <property type="component" value="Unassembled WGS sequence"/>
</dbReference>
<comment type="caution">
    <text evidence="1">The sequence shown here is derived from an EMBL/GenBank/DDBJ whole genome shotgun (WGS) entry which is preliminary data.</text>
</comment>
<dbReference type="EMBL" id="BAAANN010000006">
    <property type="protein sequence ID" value="GAA1951482.1"/>
    <property type="molecule type" value="Genomic_DNA"/>
</dbReference>
<protein>
    <submittedName>
        <fullName evidence="1">Uncharacterized protein</fullName>
    </submittedName>
</protein>
<dbReference type="RefSeq" id="WP_344416033.1">
    <property type="nucleotide sequence ID" value="NZ_BAAANN010000006.1"/>
</dbReference>
<accession>A0ABN2QFS5</accession>
<gene>
    <name evidence="1" type="ORF">GCM10009754_20440</name>
</gene>
<reference evidence="1 2" key="1">
    <citation type="journal article" date="2019" name="Int. J. Syst. Evol. Microbiol.">
        <title>The Global Catalogue of Microorganisms (GCM) 10K type strain sequencing project: providing services to taxonomists for standard genome sequencing and annotation.</title>
        <authorList>
            <consortium name="The Broad Institute Genomics Platform"/>
            <consortium name="The Broad Institute Genome Sequencing Center for Infectious Disease"/>
            <person name="Wu L."/>
            <person name="Ma J."/>
        </authorList>
    </citation>
    <scope>NUCLEOTIDE SEQUENCE [LARGE SCALE GENOMIC DNA]</scope>
    <source>
        <strain evidence="1 2">JCM 14545</strain>
    </source>
</reference>
<keyword evidence="2" id="KW-1185">Reference proteome</keyword>
<organism evidence="1 2">
    <name type="scientific">Amycolatopsis minnesotensis</name>
    <dbReference type="NCBI Taxonomy" id="337894"/>
    <lineage>
        <taxon>Bacteria</taxon>
        <taxon>Bacillati</taxon>
        <taxon>Actinomycetota</taxon>
        <taxon>Actinomycetes</taxon>
        <taxon>Pseudonocardiales</taxon>
        <taxon>Pseudonocardiaceae</taxon>
        <taxon>Amycolatopsis</taxon>
    </lineage>
</organism>
<name>A0ABN2QFS5_9PSEU</name>
<sequence length="301" mass="32016">MTSQSTVGNKALEFLRGHARILERRLGELWLRDPAPATAHAVLDALSAYRNADGGLGNGLEADVLAEESQPLAVDFGLEVVEQVLDRVGTEDVRAHARELGEGVLPFLASVAAPSGALPIVLPSFASAPHAAHWTENAFPLGLNPTAGIVARLRLLGLTSDWLDEAERFCRAEVDRALDGGPDGHTALNIVRFLDLTPTDPWAVAHAEKLAAGIDGMAHFHLYPAKGYGVTPLQFAPSPRNPRRPLFPDAAIEAHLAELAGGQQPDGGWTVPWQPPGPASELAWRGVVTVHAARVLAAYRG</sequence>
<proteinExistence type="predicted"/>